<dbReference type="AlphaFoldDB" id="A0A0B1SUN0"/>
<evidence type="ECO:0008006" key="4">
    <source>
        <dbReference type="Google" id="ProtNLM"/>
    </source>
</evidence>
<feature type="compositionally biased region" description="Polar residues" evidence="1">
    <location>
        <begin position="1"/>
        <end position="10"/>
    </location>
</feature>
<feature type="region of interest" description="Disordered" evidence="1">
    <location>
        <begin position="1"/>
        <end position="24"/>
    </location>
</feature>
<evidence type="ECO:0000313" key="3">
    <source>
        <dbReference type="Proteomes" id="UP000053660"/>
    </source>
</evidence>
<organism evidence="2 3">
    <name type="scientific">Oesophagostomum dentatum</name>
    <name type="common">Nodular worm</name>
    <dbReference type="NCBI Taxonomy" id="61180"/>
    <lineage>
        <taxon>Eukaryota</taxon>
        <taxon>Metazoa</taxon>
        <taxon>Ecdysozoa</taxon>
        <taxon>Nematoda</taxon>
        <taxon>Chromadorea</taxon>
        <taxon>Rhabditida</taxon>
        <taxon>Rhabditina</taxon>
        <taxon>Rhabditomorpha</taxon>
        <taxon>Strongyloidea</taxon>
        <taxon>Strongylidae</taxon>
        <taxon>Oesophagostomum</taxon>
    </lineage>
</organism>
<protein>
    <recommendedName>
        <fullName evidence="4">Retrotransposon gag domain-containing protein</fullName>
    </recommendedName>
</protein>
<reference evidence="2 3" key="1">
    <citation type="submission" date="2014-03" db="EMBL/GenBank/DDBJ databases">
        <title>Draft genome of the hookworm Oesophagostomum dentatum.</title>
        <authorList>
            <person name="Mitreva M."/>
        </authorList>
    </citation>
    <scope>NUCLEOTIDE SEQUENCE [LARGE SCALE GENOMIC DNA]</scope>
    <source>
        <strain evidence="2 3">OD-Hann</strain>
    </source>
</reference>
<dbReference type="Proteomes" id="UP000053660">
    <property type="component" value="Unassembled WGS sequence"/>
</dbReference>
<proteinExistence type="predicted"/>
<dbReference type="OrthoDB" id="5872378at2759"/>
<gene>
    <name evidence="2" type="ORF">OESDEN_13311</name>
</gene>
<name>A0A0B1SUN0_OESDE</name>
<evidence type="ECO:0000256" key="1">
    <source>
        <dbReference type="SAM" id="MobiDB-lite"/>
    </source>
</evidence>
<accession>A0A0B1SUN0</accession>
<dbReference type="EMBL" id="KN559039">
    <property type="protein sequence ID" value="KHJ86925.1"/>
    <property type="molecule type" value="Genomic_DNA"/>
</dbReference>
<sequence length="241" mass="26779">MVLTRSQSNEFKVDHQPPASVTPQPMRALSATLSELGDTDPVHGKDAKALRDATAYAITEVWKDSKASTALLAHQVNKTNSSLVHSLNESFSSVGSKIDSLPRVATFGPDGQFPQIPIFSGSGEGPMQFSIWLRRLEDVLRMRSPPLSPELKANFLIGYLDDVAREKIEELSDDDRKSFESVVAHLKKFFEGPQQRYLARQSLSSCRQEPGESTALFANRLLNLVQQRPLDKILVFKKTAL</sequence>
<evidence type="ECO:0000313" key="2">
    <source>
        <dbReference type="EMBL" id="KHJ86925.1"/>
    </source>
</evidence>
<keyword evidence="3" id="KW-1185">Reference proteome</keyword>